<dbReference type="EMBL" id="BPLQ01006519">
    <property type="protein sequence ID" value="GIY23208.1"/>
    <property type="molecule type" value="Genomic_DNA"/>
</dbReference>
<gene>
    <name evidence="1" type="ORF">CDAR_614871</name>
</gene>
<comment type="caution">
    <text evidence="1">The sequence shown here is derived from an EMBL/GenBank/DDBJ whole genome shotgun (WGS) entry which is preliminary data.</text>
</comment>
<name>A0AAV4RTK2_9ARAC</name>
<organism evidence="1 2">
    <name type="scientific">Caerostris darwini</name>
    <dbReference type="NCBI Taxonomy" id="1538125"/>
    <lineage>
        <taxon>Eukaryota</taxon>
        <taxon>Metazoa</taxon>
        <taxon>Ecdysozoa</taxon>
        <taxon>Arthropoda</taxon>
        <taxon>Chelicerata</taxon>
        <taxon>Arachnida</taxon>
        <taxon>Araneae</taxon>
        <taxon>Araneomorphae</taxon>
        <taxon>Entelegynae</taxon>
        <taxon>Araneoidea</taxon>
        <taxon>Araneidae</taxon>
        <taxon>Caerostris</taxon>
    </lineage>
</organism>
<evidence type="ECO:0000313" key="2">
    <source>
        <dbReference type="Proteomes" id="UP001054837"/>
    </source>
</evidence>
<proteinExistence type="predicted"/>
<dbReference type="Proteomes" id="UP001054837">
    <property type="component" value="Unassembled WGS sequence"/>
</dbReference>
<accession>A0AAV4RTK2</accession>
<evidence type="ECO:0000313" key="1">
    <source>
        <dbReference type="EMBL" id="GIY23208.1"/>
    </source>
</evidence>
<protein>
    <submittedName>
        <fullName evidence="1">Uncharacterized protein</fullName>
    </submittedName>
</protein>
<keyword evidence="2" id="KW-1185">Reference proteome</keyword>
<dbReference type="AlphaFoldDB" id="A0AAV4RTK2"/>
<reference evidence="1 2" key="1">
    <citation type="submission" date="2021-06" db="EMBL/GenBank/DDBJ databases">
        <title>Caerostris darwini draft genome.</title>
        <authorList>
            <person name="Kono N."/>
            <person name="Arakawa K."/>
        </authorList>
    </citation>
    <scope>NUCLEOTIDE SEQUENCE [LARGE SCALE GENOMIC DNA]</scope>
</reference>
<sequence>MFLHNKLFPKSQFHATTGKHSSSISYNKKNLQREIAVVLIIPIRNQVVPVFSPRGQHESLSALTARFLLSKHDTASSSRGTAPFTAKRRNFSAVTPLPLAKDRGNRNTASTGFGTLVLVHAAVKSY</sequence>